<evidence type="ECO:0000259" key="3">
    <source>
        <dbReference type="Pfam" id="PF00881"/>
    </source>
</evidence>
<dbReference type="PANTHER" id="PTHR43673">
    <property type="entry name" value="NAD(P)H NITROREDUCTASE YDGI-RELATED"/>
    <property type="match status" value="1"/>
</dbReference>
<dbReference type="AlphaFoldDB" id="A0AB39XQM3"/>
<feature type="domain" description="Nitroreductase" evidence="3">
    <location>
        <begin position="23"/>
        <end position="89"/>
    </location>
</feature>
<dbReference type="RefSeq" id="WP_369725465.1">
    <property type="nucleotide sequence ID" value="NZ_CP165734.1"/>
</dbReference>
<dbReference type="GO" id="GO:0016491">
    <property type="term" value="F:oxidoreductase activity"/>
    <property type="evidence" value="ECO:0007669"/>
    <property type="project" value="UniProtKB-KW"/>
</dbReference>
<dbReference type="Gene3D" id="3.40.109.10">
    <property type="entry name" value="NADH Oxidase"/>
    <property type="match status" value="1"/>
</dbReference>
<dbReference type="InterPro" id="IPR000415">
    <property type="entry name" value="Nitroreductase-like"/>
</dbReference>
<name>A0AB39XQM3_9BRAD</name>
<dbReference type="Pfam" id="PF00881">
    <property type="entry name" value="Nitroreductase"/>
    <property type="match status" value="1"/>
</dbReference>
<comment type="similarity">
    <text evidence="1">Belongs to the nitroreductase family.</text>
</comment>
<proteinExistence type="inferred from homology"/>
<dbReference type="SUPFAM" id="SSF55469">
    <property type="entry name" value="FMN-dependent nitroreductase-like"/>
    <property type="match status" value="1"/>
</dbReference>
<accession>A0AB39XQM3</accession>
<evidence type="ECO:0000256" key="2">
    <source>
        <dbReference type="ARBA" id="ARBA00023002"/>
    </source>
</evidence>
<keyword evidence="2" id="KW-0560">Oxidoreductase</keyword>
<sequence>MRRLIVDCVSPSMRAAPPKLPAIRDRRSVRAFLDKPVPAATIQEILEIAAFSPSSSNMQPWRIYALSGPVLADLKAQVRQSAACNPRPNFRSTRLT</sequence>
<dbReference type="PANTHER" id="PTHR43673:SF10">
    <property type="entry name" value="NADH DEHYDROGENASE_NAD(P)H NITROREDUCTASE XCC3605-RELATED"/>
    <property type="match status" value="1"/>
</dbReference>
<organism evidence="4">
    <name type="scientific">Bradyrhizobium sp. LLZ17</name>
    <dbReference type="NCBI Taxonomy" id="3239388"/>
    <lineage>
        <taxon>Bacteria</taxon>
        <taxon>Pseudomonadati</taxon>
        <taxon>Pseudomonadota</taxon>
        <taxon>Alphaproteobacteria</taxon>
        <taxon>Hyphomicrobiales</taxon>
        <taxon>Nitrobacteraceae</taxon>
        <taxon>Bradyrhizobium</taxon>
    </lineage>
</organism>
<reference evidence="4" key="1">
    <citation type="submission" date="2024-08" db="EMBL/GenBank/DDBJ databases">
        <authorList>
            <person name="Chaddad Z."/>
            <person name="Lamrabet M."/>
            <person name="Bouhnik O."/>
            <person name="Alami S."/>
            <person name="Wipf D."/>
            <person name="Courty P.E."/>
            <person name="Missbah El Idrissi M."/>
        </authorList>
    </citation>
    <scope>NUCLEOTIDE SEQUENCE</scope>
    <source>
        <strain evidence="4">LLZ17</strain>
    </source>
</reference>
<protein>
    <submittedName>
        <fullName evidence="4">Nitroreductase family protein</fullName>
    </submittedName>
</protein>
<evidence type="ECO:0000256" key="1">
    <source>
        <dbReference type="ARBA" id="ARBA00007118"/>
    </source>
</evidence>
<dbReference type="EMBL" id="CP165734">
    <property type="protein sequence ID" value="XDV60123.1"/>
    <property type="molecule type" value="Genomic_DNA"/>
</dbReference>
<evidence type="ECO:0000313" key="4">
    <source>
        <dbReference type="EMBL" id="XDV60123.1"/>
    </source>
</evidence>
<dbReference type="InterPro" id="IPR029479">
    <property type="entry name" value="Nitroreductase"/>
</dbReference>
<gene>
    <name evidence="4" type="ORF">AB8Z38_12640</name>
</gene>